<comment type="caution">
    <text evidence="3">The sequence shown here is derived from an EMBL/GenBank/DDBJ whole genome shotgun (WGS) entry which is preliminary data.</text>
</comment>
<accession>A0A1G2U064</accession>
<sequence length="188" mass="21491">MFIYLVTRNQGKLKAAQNAFTAAGIELRTVEKDYPEIQADTSLEIAKFTALQVTKELNYPAVREDHSLFIHALNYPGPYTNYIEKRVSPEKLLEILSHYSDRNGHFEVSTVYVEPSGETFEYTFQVPMTFGTEVKGENAKGWNGLIRLGEETRAITEYPEEERLHLWNQGYQKVADYLASKAQNLVCS</sequence>
<organism evidence="3 4">
    <name type="scientific">Candidatus Zambryskibacteria bacterium RIFCSPLOWO2_01_FULL_39_39</name>
    <dbReference type="NCBI Taxonomy" id="1802758"/>
    <lineage>
        <taxon>Bacteria</taxon>
        <taxon>Candidatus Zambryskiibacteriota</taxon>
    </lineage>
</organism>
<dbReference type="Proteomes" id="UP000177707">
    <property type="component" value="Unassembled WGS sequence"/>
</dbReference>
<dbReference type="EMBL" id="MHWB01000006">
    <property type="protein sequence ID" value="OHB02202.1"/>
    <property type="molecule type" value="Genomic_DNA"/>
</dbReference>
<dbReference type="PANTHER" id="PTHR11067:SF9">
    <property type="entry name" value="INOSINE TRIPHOSPHATE PYROPHOSPHATASE"/>
    <property type="match status" value="1"/>
</dbReference>
<dbReference type="InterPro" id="IPR002637">
    <property type="entry name" value="RdgB/HAM1"/>
</dbReference>
<dbReference type="AlphaFoldDB" id="A0A1G2U064"/>
<dbReference type="SUPFAM" id="SSF52972">
    <property type="entry name" value="ITPase-like"/>
    <property type="match status" value="1"/>
</dbReference>
<evidence type="ECO:0000313" key="4">
    <source>
        <dbReference type="Proteomes" id="UP000177707"/>
    </source>
</evidence>
<dbReference type="InterPro" id="IPR029001">
    <property type="entry name" value="ITPase-like_fam"/>
</dbReference>
<dbReference type="GO" id="GO:0009143">
    <property type="term" value="P:nucleoside triphosphate catabolic process"/>
    <property type="evidence" value="ECO:0007669"/>
    <property type="project" value="InterPro"/>
</dbReference>
<reference evidence="3 4" key="1">
    <citation type="journal article" date="2016" name="Nat. Commun.">
        <title>Thousands of microbial genomes shed light on interconnected biogeochemical processes in an aquifer system.</title>
        <authorList>
            <person name="Anantharaman K."/>
            <person name="Brown C.T."/>
            <person name="Hug L.A."/>
            <person name="Sharon I."/>
            <person name="Castelle C.J."/>
            <person name="Probst A.J."/>
            <person name="Thomas B.C."/>
            <person name="Singh A."/>
            <person name="Wilkins M.J."/>
            <person name="Karaoz U."/>
            <person name="Brodie E.L."/>
            <person name="Williams K.H."/>
            <person name="Hubbard S.S."/>
            <person name="Banfield J.F."/>
        </authorList>
    </citation>
    <scope>NUCLEOTIDE SEQUENCE [LARGE SCALE GENOMIC DNA]</scope>
</reference>
<evidence type="ECO:0008006" key="5">
    <source>
        <dbReference type="Google" id="ProtNLM"/>
    </source>
</evidence>
<protein>
    <recommendedName>
        <fullName evidence="5">Non-canonical purine NTP pyrophosphatase</fullName>
    </recommendedName>
</protein>
<gene>
    <name evidence="3" type="ORF">A3A96_00780</name>
</gene>
<dbReference type="Gene3D" id="3.90.950.10">
    <property type="match status" value="1"/>
</dbReference>
<proteinExistence type="inferred from homology"/>
<name>A0A1G2U064_9BACT</name>
<keyword evidence="2" id="KW-0378">Hydrolase</keyword>
<dbReference type="Pfam" id="PF01725">
    <property type="entry name" value="Ham1p_like"/>
    <property type="match status" value="1"/>
</dbReference>
<comment type="similarity">
    <text evidence="1">Belongs to the HAM1 NTPase family.</text>
</comment>
<evidence type="ECO:0000256" key="1">
    <source>
        <dbReference type="ARBA" id="ARBA00008023"/>
    </source>
</evidence>
<evidence type="ECO:0000256" key="2">
    <source>
        <dbReference type="ARBA" id="ARBA00022801"/>
    </source>
</evidence>
<dbReference type="STRING" id="1802758.A3A96_00780"/>
<dbReference type="PANTHER" id="PTHR11067">
    <property type="entry name" value="INOSINE TRIPHOSPHATE PYROPHOSPHATASE/HAM1 PROTEIN"/>
    <property type="match status" value="1"/>
</dbReference>
<dbReference type="GO" id="GO:0005737">
    <property type="term" value="C:cytoplasm"/>
    <property type="evidence" value="ECO:0007669"/>
    <property type="project" value="TreeGrafter"/>
</dbReference>
<dbReference type="GO" id="GO:0047429">
    <property type="term" value="F:nucleoside triphosphate diphosphatase activity"/>
    <property type="evidence" value="ECO:0007669"/>
    <property type="project" value="InterPro"/>
</dbReference>
<evidence type="ECO:0000313" key="3">
    <source>
        <dbReference type="EMBL" id="OHB02202.1"/>
    </source>
</evidence>